<sequence>MKQLISLLGIVAFFHLPVSADDKSADKNPMTVESFASSTIEVIKEDGIDEYLPTIVLPSINEFRVIEGIPNNVDHITAIQNVIRKHEYQKEEFLFGVLSSSGVITLGHFRIGQPTEFRRIVGDGADYKVTKIDSVDWWTIESK</sequence>
<feature type="chain" id="PRO_5046494592" evidence="1">
    <location>
        <begin position="21"/>
        <end position="143"/>
    </location>
</feature>
<reference evidence="2 3" key="1">
    <citation type="submission" date="2024-02" db="EMBL/GenBank/DDBJ databases">
        <title>Rubritalea halochordaticola NBRC 107102.</title>
        <authorList>
            <person name="Ichikawa N."/>
            <person name="Katano-Makiyama Y."/>
            <person name="Hidaka K."/>
        </authorList>
    </citation>
    <scope>NUCLEOTIDE SEQUENCE [LARGE SCALE GENOMIC DNA]</scope>
    <source>
        <strain evidence="2 3">NBRC 107102</strain>
    </source>
</reference>
<evidence type="ECO:0000313" key="3">
    <source>
        <dbReference type="Proteomes" id="UP001424741"/>
    </source>
</evidence>
<dbReference type="EMBL" id="BAABRL010000010">
    <property type="protein sequence ID" value="GAA5496813.1"/>
    <property type="molecule type" value="Genomic_DNA"/>
</dbReference>
<keyword evidence="3" id="KW-1185">Reference proteome</keyword>
<protein>
    <submittedName>
        <fullName evidence="2">Uncharacterized protein</fullName>
    </submittedName>
</protein>
<dbReference type="Proteomes" id="UP001424741">
    <property type="component" value="Unassembled WGS sequence"/>
</dbReference>
<comment type="caution">
    <text evidence="2">The sequence shown here is derived from an EMBL/GenBank/DDBJ whole genome shotgun (WGS) entry which is preliminary data.</text>
</comment>
<evidence type="ECO:0000313" key="2">
    <source>
        <dbReference type="EMBL" id="GAA5496813.1"/>
    </source>
</evidence>
<dbReference type="RefSeq" id="WP_346189423.1">
    <property type="nucleotide sequence ID" value="NZ_BAABRL010000010.1"/>
</dbReference>
<proteinExistence type="predicted"/>
<accession>A0ABP9V2P4</accession>
<name>A0ABP9V2P4_9BACT</name>
<feature type="signal peptide" evidence="1">
    <location>
        <begin position="1"/>
        <end position="20"/>
    </location>
</feature>
<evidence type="ECO:0000256" key="1">
    <source>
        <dbReference type="SAM" id="SignalP"/>
    </source>
</evidence>
<organism evidence="2 3">
    <name type="scientific">Rubritalea halochordaticola</name>
    <dbReference type="NCBI Taxonomy" id="714537"/>
    <lineage>
        <taxon>Bacteria</taxon>
        <taxon>Pseudomonadati</taxon>
        <taxon>Verrucomicrobiota</taxon>
        <taxon>Verrucomicrobiia</taxon>
        <taxon>Verrucomicrobiales</taxon>
        <taxon>Rubritaleaceae</taxon>
        <taxon>Rubritalea</taxon>
    </lineage>
</organism>
<keyword evidence="1" id="KW-0732">Signal</keyword>
<gene>
    <name evidence="2" type="ORF">Rhal01_02998</name>
</gene>